<sequence length="77" mass="8633">MQLDPLPEQVRVTIFMEGLLTGISRTEVFRVHLSTFEGLTALNDDFNLKPLAMALMGTPEDHLMGLSPWTSSMLKKN</sequence>
<reference evidence="1" key="1">
    <citation type="submission" date="2024-01" db="EMBL/GenBank/DDBJ databases">
        <authorList>
            <person name="Webb A."/>
        </authorList>
    </citation>
    <scope>NUCLEOTIDE SEQUENCE</scope>
    <source>
        <strain evidence="1">Pm1</strain>
    </source>
</reference>
<gene>
    <name evidence="1" type="ORF">PM001_LOCUS31208</name>
</gene>
<proteinExistence type="predicted"/>
<comment type="caution">
    <text evidence="1">The sequence shown here is derived from an EMBL/GenBank/DDBJ whole genome shotgun (WGS) entry which is preliminary data.</text>
</comment>
<evidence type="ECO:0000313" key="2">
    <source>
        <dbReference type="Proteomes" id="UP001162060"/>
    </source>
</evidence>
<dbReference type="EMBL" id="CAKLBY020000340">
    <property type="protein sequence ID" value="CAK7946058.1"/>
    <property type="molecule type" value="Genomic_DNA"/>
</dbReference>
<organism evidence="1 2">
    <name type="scientific">Peronospora matthiolae</name>
    <dbReference type="NCBI Taxonomy" id="2874970"/>
    <lineage>
        <taxon>Eukaryota</taxon>
        <taxon>Sar</taxon>
        <taxon>Stramenopiles</taxon>
        <taxon>Oomycota</taxon>
        <taxon>Peronosporomycetes</taxon>
        <taxon>Peronosporales</taxon>
        <taxon>Peronosporaceae</taxon>
        <taxon>Peronospora</taxon>
    </lineage>
</organism>
<accession>A0AAV1VIR9</accession>
<dbReference type="AlphaFoldDB" id="A0AAV1VIR9"/>
<protein>
    <submittedName>
        <fullName evidence="1">Uncharacterized protein</fullName>
    </submittedName>
</protein>
<evidence type="ECO:0000313" key="1">
    <source>
        <dbReference type="EMBL" id="CAK7946058.1"/>
    </source>
</evidence>
<dbReference type="Proteomes" id="UP001162060">
    <property type="component" value="Unassembled WGS sequence"/>
</dbReference>
<name>A0AAV1VIR9_9STRA</name>